<keyword evidence="3" id="KW-1003">Cell membrane</keyword>
<dbReference type="InterPro" id="IPR036259">
    <property type="entry name" value="MFS_trans_sf"/>
</dbReference>
<comment type="caution">
    <text evidence="10">The sequence shown here is derived from an EMBL/GenBank/DDBJ whole genome shotgun (WGS) entry which is preliminary data.</text>
</comment>
<keyword evidence="6 8" id="KW-0472">Membrane</keyword>
<accession>A0ABP8EI24</accession>
<feature type="transmembrane region" description="Helical" evidence="8">
    <location>
        <begin position="281"/>
        <end position="304"/>
    </location>
</feature>
<dbReference type="PROSITE" id="PS50850">
    <property type="entry name" value="MFS"/>
    <property type="match status" value="1"/>
</dbReference>
<evidence type="ECO:0000256" key="5">
    <source>
        <dbReference type="ARBA" id="ARBA00022989"/>
    </source>
</evidence>
<evidence type="ECO:0000256" key="7">
    <source>
        <dbReference type="SAM" id="MobiDB-lite"/>
    </source>
</evidence>
<feature type="transmembrane region" description="Helical" evidence="8">
    <location>
        <begin position="59"/>
        <end position="82"/>
    </location>
</feature>
<comment type="subcellular location">
    <subcellularLocation>
        <location evidence="1">Cell membrane</location>
        <topology evidence="1">Multi-pass membrane protein</topology>
    </subcellularLocation>
</comment>
<feature type="domain" description="Major facilitator superfamily (MFS) profile" evidence="9">
    <location>
        <begin position="20"/>
        <end position="429"/>
    </location>
</feature>
<evidence type="ECO:0000259" key="9">
    <source>
        <dbReference type="PROSITE" id="PS50850"/>
    </source>
</evidence>
<evidence type="ECO:0000256" key="8">
    <source>
        <dbReference type="SAM" id="Phobius"/>
    </source>
</evidence>
<feature type="transmembrane region" description="Helical" evidence="8">
    <location>
        <begin position="313"/>
        <end position="331"/>
    </location>
</feature>
<dbReference type="SUPFAM" id="SSF103473">
    <property type="entry name" value="MFS general substrate transporter"/>
    <property type="match status" value="1"/>
</dbReference>
<dbReference type="Proteomes" id="UP001501586">
    <property type="component" value="Unassembled WGS sequence"/>
</dbReference>
<feature type="transmembrane region" description="Helical" evidence="8">
    <location>
        <begin position="243"/>
        <end position="261"/>
    </location>
</feature>
<proteinExistence type="predicted"/>
<dbReference type="Gene3D" id="1.20.1250.20">
    <property type="entry name" value="MFS general substrate transporter like domains"/>
    <property type="match status" value="1"/>
</dbReference>
<protein>
    <submittedName>
        <fullName evidence="10">MFS transporter</fullName>
    </submittedName>
</protein>
<feature type="transmembrane region" description="Helical" evidence="8">
    <location>
        <begin position="195"/>
        <end position="216"/>
    </location>
</feature>
<evidence type="ECO:0000256" key="3">
    <source>
        <dbReference type="ARBA" id="ARBA00022475"/>
    </source>
</evidence>
<dbReference type="PANTHER" id="PTHR43045:SF2">
    <property type="entry name" value="INNER MEMBRANE METABOLITE TRANSPORT PROTEIN YHJE"/>
    <property type="match status" value="1"/>
</dbReference>
<gene>
    <name evidence="10" type="ORF">GCM10022261_11430</name>
</gene>
<feature type="transmembrane region" description="Helical" evidence="8">
    <location>
        <begin position="337"/>
        <end position="364"/>
    </location>
</feature>
<dbReference type="EMBL" id="BAABAZ010000004">
    <property type="protein sequence ID" value="GAA4283612.1"/>
    <property type="molecule type" value="Genomic_DNA"/>
</dbReference>
<dbReference type="Pfam" id="PF00083">
    <property type="entry name" value="Sugar_tr"/>
    <property type="match status" value="1"/>
</dbReference>
<evidence type="ECO:0000256" key="4">
    <source>
        <dbReference type="ARBA" id="ARBA00022692"/>
    </source>
</evidence>
<feature type="transmembrane region" description="Helical" evidence="8">
    <location>
        <begin position="158"/>
        <end position="183"/>
    </location>
</feature>
<name>A0ABP8EI24_9MICO</name>
<organism evidence="10 11">
    <name type="scientific">Brevibacterium daeguense</name>
    <dbReference type="NCBI Taxonomy" id="909936"/>
    <lineage>
        <taxon>Bacteria</taxon>
        <taxon>Bacillati</taxon>
        <taxon>Actinomycetota</taxon>
        <taxon>Actinomycetes</taxon>
        <taxon>Micrococcales</taxon>
        <taxon>Brevibacteriaceae</taxon>
        <taxon>Brevibacterium</taxon>
    </lineage>
</organism>
<feature type="transmembrane region" description="Helical" evidence="8">
    <location>
        <begin position="403"/>
        <end position="425"/>
    </location>
</feature>
<feature type="transmembrane region" description="Helical" evidence="8">
    <location>
        <begin position="376"/>
        <end position="397"/>
    </location>
</feature>
<feature type="compositionally biased region" description="Low complexity" evidence="7">
    <location>
        <begin position="460"/>
        <end position="481"/>
    </location>
</feature>
<dbReference type="PANTHER" id="PTHR43045">
    <property type="entry name" value="SHIKIMATE TRANSPORTER"/>
    <property type="match status" value="1"/>
</dbReference>
<feature type="transmembrane region" description="Helical" evidence="8">
    <location>
        <begin position="94"/>
        <end position="112"/>
    </location>
</feature>
<keyword evidence="4 8" id="KW-0812">Transmembrane</keyword>
<evidence type="ECO:0000256" key="6">
    <source>
        <dbReference type="ARBA" id="ARBA00023136"/>
    </source>
</evidence>
<evidence type="ECO:0000313" key="10">
    <source>
        <dbReference type="EMBL" id="GAA4283612.1"/>
    </source>
</evidence>
<reference evidence="11" key="1">
    <citation type="journal article" date="2019" name="Int. J. Syst. Evol. Microbiol.">
        <title>The Global Catalogue of Microorganisms (GCM) 10K type strain sequencing project: providing services to taxonomists for standard genome sequencing and annotation.</title>
        <authorList>
            <consortium name="The Broad Institute Genomics Platform"/>
            <consortium name="The Broad Institute Genome Sequencing Center for Infectious Disease"/>
            <person name="Wu L."/>
            <person name="Ma J."/>
        </authorList>
    </citation>
    <scope>NUCLEOTIDE SEQUENCE [LARGE SCALE GENOMIC DNA]</scope>
    <source>
        <strain evidence="11">JCM 17458</strain>
    </source>
</reference>
<dbReference type="InterPro" id="IPR005828">
    <property type="entry name" value="MFS_sugar_transport-like"/>
</dbReference>
<dbReference type="InterPro" id="IPR020846">
    <property type="entry name" value="MFS_dom"/>
</dbReference>
<evidence type="ECO:0000256" key="1">
    <source>
        <dbReference type="ARBA" id="ARBA00004651"/>
    </source>
</evidence>
<keyword evidence="2" id="KW-0813">Transport</keyword>
<evidence type="ECO:0000313" key="11">
    <source>
        <dbReference type="Proteomes" id="UP001501586"/>
    </source>
</evidence>
<keyword evidence="5 8" id="KW-1133">Transmembrane helix</keyword>
<keyword evidence="11" id="KW-1185">Reference proteome</keyword>
<feature type="transmembrane region" description="Helical" evidence="8">
    <location>
        <begin position="118"/>
        <end position="137"/>
    </location>
</feature>
<sequence length="481" mass="51113">MAGGVRTAAETEVNRKARKAGIASFVGTTVEWYDFYIYGTASALVFGQVFFSSTLDPGVATLLSFITLWAGFLARPLGGIIFGHFGDKLGRKTTLVTTLLLMGVASVGVGLLPGYAQIGIWAPILLTLLRIVQGLAVGGEWGGAVLVASENAPKNKGILYSAFAQQGSPAGNLLSTFVFFLLAQMPTPDFIMYGWRIAFLASAILIVIGLVIRLTLEESDQMKAVKAANKESKLPLREVLVKYWPLVLLGAGALPLVQVTYFKNTFALAWATEDLGFERSAFLGVIAIALVVQFIVQPFGALLVQNMDMRKAITLLVVPEFVLMPLMFFAIQTGSFWVAVIGMSLATIPHAMFYAAIGGILARVFPARIRYTGLSLSYQLCSMVVAGGTPALAQWIVNSTGSIVGVAIASAAYAAVSLVCTLILLQKTGWRADQPSVAEQADIDELEALRESEAVKDGEAPSAPAAEPSGLSESAAASMRN</sequence>
<evidence type="ECO:0000256" key="2">
    <source>
        <dbReference type="ARBA" id="ARBA00022448"/>
    </source>
</evidence>
<feature type="region of interest" description="Disordered" evidence="7">
    <location>
        <begin position="453"/>
        <end position="481"/>
    </location>
</feature>